<evidence type="ECO:0000313" key="2">
    <source>
        <dbReference type="Proteomes" id="UP000247498"/>
    </source>
</evidence>
<sequence length="110" mass="12175">MLSAARRSLGAFAHKAYALQTAAATRGMAVDGVKGFSEHEQAVENMYFNKEDERLMRRLLGKVKVQAEQDASSAAHHAAAEEAALRQIVGKYKLAEVDIKALMEWKHANY</sequence>
<dbReference type="InParanoid" id="A0A2V0NVU4"/>
<gene>
    <name evidence="1" type="ORF">Rsub_03103</name>
</gene>
<proteinExistence type="predicted"/>
<protein>
    <submittedName>
        <fullName evidence="1">Uncharacterized protein</fullName>
    </submittedName>
</protein>
<organism evidence="1 2">
    <name type="scientific">Raphidocelis subcapitata</name>
    <dbReference type="NCBI Taxonomy" id="307507"/>
    <lineage>
        <taxon>Eukaryota</taxon>
        <taxon>Viridiplantae</taxon>
        <taxon>Chlorophyta</taxon>
        <taxon>core chlorophytes</taxon>
        <taxon>Chlorophyceae</taxon>
        <taxon>CS clade</taxon>
        <taxon>Sphaeropleales</taxon>
        <taxon>Selenastraceae</taxon>
        <taxon>Raphidocelis</taxon>
    </lineage>
</organism>
<accession>A0A2V0NVU4</accession>
<evidence type="ECO:0000313" key="1">
    <source>
        <dbReference type="EMBL" id="GBF90802.1"/>
    </source>
</evidence>
<dbReference type="Proteomes" id="UP000247498">
    <property type="component" value="Unassembled WGS sequence"/>
</dbReference>
<comment type="caution">
    <text evidence="1">The sequence shown here is derived from an EMBL/GenBank/DDBJ whole genome shotgun (WGS) entry which is preliminary data.</text>
</comment>
<keyword evidence="2" id="KW-1185">Reference proteome</keyword>
<reference evidence="1 2" key="1">
    <citation type="journal article" date="2018" name="Sci. Rep.">
        <title>Raphidocelis subcapitata (=Pseudokirchneriella subcapitata) provides an insight into genome evolution and environmental adaptations in the Sphaeropleales.</title>
        <authorList>
            <person name="Suzuki S."/>
            <person name="Yamaguchi H."/>
            <person name="Nakajima N."/>
            <person name="Kawachi M."/>
        </authorList>
    </citation>
    <scope>NUCLEOTIDE SEQUENCE [LARGE SCALE GENOMIC DNA]</scope>
    <source>
        <strain evidence="1 2">NIES-35</strain>
    </source>
</reference>
<name>A0A2V0NVU4_9CHLO</name>
<dbReference type="EMBL" id="BDRX01000019">
    <property type="protein sequence ID" value="GBF90802.1"/>
    <property type="molecule type" value="Genomic_DNA"/>
</dbReference>
<dbReference type="AlphaFoldDB" id="A0A2V0NVU4"/>
<dbReference type="OrthoDB" id="301837at2759"/>
<dbReference type="STRING" id="307507.A0A2V0NVU4"/>